<dbReference type="GO" id="GO:0005524">
    <property type="term" value="F:ATP binding"/>
    <property type="evidence" value="ECO:0007669"/>
    <property type="project" value="UniProtKB-KW"/>
</dbReference>
<evidence type="ECO:0000256" key="9">
    <source>
        <dbReference type="ARBA" id="ARBA00073635"/>
    </source>
</evidence>
<dbReference type="GO" id="GO:0005829">
    <property type="term" value="C:cytosol"/>
    <property type="evidence" value="ECO:0007669"/>
    <property type="project" value="TreeGrafter"/>
</dbReference>
<dbReference type="CDD" id="cd00158">
    <property type="entry name" value="RHOD"/>
    <property type="match status" value="1"/>
</dbReference>
<dbReference type="PANTHER" id="PTHR10953">
    <property type="entry name" value="UBIQUITIN-ACTIVATING ENZYME E1"/>
    <property type="match status" value="1"/>
</dbReference>
<accession>A0A6N4SMN5</accession>
<feature type="domain" description="Rhodanese" evidence="14">
    <location>
        <begin position="271"/>
        <end position="345"/>
    </location>
</feature>
<evidence type="ECO:0000256" key="2">
    <source>
        <dbReference type="ARBA" id="ARBA00022679"/>
    </source>
</evidence>
<dbReference type="InterPro" id="IPR036873">
    <property type="entry name" value="Rhodanese-like_dom_sf"/>
</dbReference>
<keyword evidence="13" id="KW-0812">Transmembrane</keyword>
<feature type="transmembrane region" description="Helical" evidence="13">
    <location>
        <begin position="21"/>
        <end position="44"/>
    </location>
</feature>
<evidence type="ECO:0000313" key="15">
    <source>
        <dbReference type="EMBL" id="ABG57537.1"/>
    </source>
</evidence>
<evidence type="ECO:0000256" key="8">
    <source>
        <dbReference type="ARBA" id="ARBA00066884"/>
    </source>
</evidence>
<reference evidence="15 16" key="1">
    <citation type="journal article" date="2007" name="Appl. Environ. Microbiol.">
        <title>Genome sequence of the cellulolytic gliding bacterium Cytophaga hutchinsonii.</title>
        <authorList>
            <person name="Xie G."/>
            <person name="Bruce D.C."/>
            <person name="Challacombe J.F."/>
            <person name="Chertkov O."/>
            <person name="Detter J.C."/>
            <person name="Gilna P."/>
            <person name="Han C.S."/>
            <person name="Lucas S."/>
            <person name="Misra M."/>
            <person name="Myers G.L."/>
            <person name="Richardson P."/>
            <person name="Tapia R."/>
            <person name="Thayer N."/>
            <person name="Thompson L.S."/>
            <person name="Brettin T.S."/>
            <person name="Henrissat B."/>
            <person name="Wilson D.B."/>
            <person name="McBride M.J."/>
        </authorList>
    </citation>
    <scope>NUCLEOTIDE SEQUENCE [LARGE SCALE GENOMIC DNA]</scope>
    <source>
        <strain evidence="16">ATCC 33406 / DSM 1761 / CIP 103989 / NBRC 15051 / NCIMB 9469 / D465</strain>
    </source>
</reference>
<comment type="subunit">
    <text evidence="7">Homodimer. Forms a stable heterotetrameric complex of 2 MoeB and 2 MoaD during adenylation of MoaD.</text>
</comment>
<keyword evidence="13" id="KW-1133">Transmembrane helix</keyword>
<dbReference type="Proteomes" id="UP000001822">
    <property type="component" value="Chromosome"/>
</dbReference>
<evidence type="ECO:0000313" key="16">
    <source>
        <dbReference type="Proteomes" id="UP000001822"/>
    </source>
</evidence>
<dbReference type="InterPro" id="IPR000594">
    <property type="entry name" value="ThiF_NAD_FAD-bd"/>
</dbReference>
<comment type="function">
    <text evidence="6">Catalyzes the adenylation by ATP of the carboxyl group of the C-terminal glycine of sulfur carrier protein MoaD.</text>
</comment>
<dbReference type="CDD" id="cd00757">
    <property type="entry name" value="ThiF_MoeB_HesA_family"/>
    <property type="match status" value="1"/>
</dbReference>
<dbReference type="EC" id="2.7.7.80" evidence="8"/>
<evidence type="ECO:0000256" key="12">
    <source>
        <dbReference type="ARBA" id="ARBA00078531"/>
    </source>
</evidence>
<organism evidence="15 16">
    <name type="scientific">Cytophaga hutchinsonii (strain ATCC 33406 / DSM 1761 / CIP 103989 / NBRC 15051 / NCIMB 9469 / D465)</name>
    <dbReference type="NCBI Taxonomy" id="269798"/>
    <lineage>
        <taxon>Bacteria</taxon>
        <taxon>Pseudomonadati</taxon>
        <taxon>Bacteroidota</taxon>
        <taxon>Cytophagia</taxon>
        <taxon>Cytophagales</taxon>
        <taxon>Cytophagaceae</taxon>
        <taxon>Cytophaga</taxon>
    </lineage>
</organism>
<sequence>MSRYSRQTILPEVGIEGQQKLTNASVLVVGAGGLGCPVLLYLAAAGVGRLGIIDADKVDITNLQRQVLYVTEDEGKSKAETAAKRLSALNPEINIDVYPVWLSKENALEIFSSYDIIVDGSDNFATRYLVSDACVILNKPLVFGSIFKFEGQVSVFNYKGGPTYRCLFPEPPAAGEVPNCSEIGVIGVLPGIIGTLQANEVIKIILKKGDVMSGVLYMYDALSNMVQQLKVFRDPVASVVTELGTYEEVCETSPDIDKRTFDVWKEKNVVYQLIDVREPHEFENKNIGGELIPMNTVKDNLNRIREDIPVIVHCQMGGRSRKIVDFLYEKGFKNVYNLKGGLREF</sequence>
<dbReference type="PROSITE" id="PS50206">
    <property type="entry name" value="RHODANESE_3"/>
    <property type="match status" value="1"/>
</dbReference>
<dbReference type="KEGG" id="chu:CHU_0245"/>
<evidence type="ECO:0000256" key="13">
    <source>
        <dbReference type="SAM" id="Phobius"/>
    </source>
</evidence>
<dbReference type="SUPFAM" id="SSF69572">
    <property type="entry name" value="Activating enzymes of the ubiquitin-like proteins"/>
    <property type="match status" value="1"/>
</dbReference>
<gene>
    <name evidence="15" type="primary">thiF</name>
    <name evidence="15" type="ordered locus">CHU_0245</name>
</gene>
<protein>
    <recommendedName>
        <fullName evidence="9">Molybdopterin-synthase adenylyltransferase</fullName>
        <ecNumber evidence="8">2.7.7.80</ecNumber>
    </recommendedName>
    <alternativeName>
        <fullName evidence="12">MoaD protein adenylase</fullName>
    </alternativeName>
    <alternativeName>
        <fullName evidence="10">Molybdopterin-converting factor subunit 1 adenylase</fullName>
    </alternativeName>
    <alternativeName>
        <fullName evidence="11">Sulfur carrier protein MoaD adenylyltransferase</fullName>
    </alternativeName>
</protein>
<evidence type="ECO:0000256" key="5">
    <source>
        <dbReference type="ARBA" id="ARBA00052218"/>
    </source>
</evidence>
<evidence type="ECO:0000256" key="7">
    <source>
        <dbReference type="ARBA" id="ARBA00063809"/>
    </source>
</evidence>
<dbReference type="GO" id="GO:0004792">
    <property type="term" value="F:thiosulfate-cyanide sulfurtransferase activity"/>
    <property type="evidence" value="ECO:0007669"/>
    <property type="project" value="TreeGrafter"/>
</dbReference>
<dbReference type="PANTHER" id="PTHR10953:SF102">
    <property type="entry name" value="ADENYLYLTRANSFERASE AND SULFURTRANSFERASE MOCS3"/>
    <property type="match status" value="1"/>
</dbReference>
<dbReference type="Gene3D" id="3.40.50.720">
    <property type="entry name" value="NAD(P)-binding Rossmann-like Domain"/>
    <property type="match status" value="1"/>
</dbReference>
<evidence type="ECO:0000256" key="11">
    <source>
        <dbReference type="ARBA" id="ARBA00075328"/>
    </source>
</evidence>
<proteinExistence type="inferred from homology"/>
<dbReference type="RefSeq" id="WP_011583653.1">
    <property type="nucleotide sequence ID" value="NC_008255.1"/>
</dbReference>
<dbReference type="SMART" id="SM00450">
    <property type="entry name" value="RHOD"/>
    <property type="match status" value="1"/>
</dbReference>
<comment type="similarity">
    <text evidence="1">Belongs to the HesA/MoeB/ThiF family.</text>
</comment>
<dbReference type="FunFam" id="3.40.50.720:FF:000033">
    <property type="entry name" value="Adenylyltransferase and sulfurtransferase MOCS3"/>
    <property type="match status" value="1"/>
</dbReference>
<evidence type="ECO:0000256" key="10">
    <source>
        <dbReference type="ARBA" id="ARBA00075110"/>
    </source>
</evidence>
<dbReference type="Pfam" id="PF00899">
    <property type="entry name" value="ThiF"/>
    <property type="match status" value="1"/>
</dbReference>
<evidence type="ECO:0000259" key="14">
    <source>
        <dbReference type="PROSITE" id="PS50206"/>
    </source>
</evidence>
<dbReference type="GO" id="GO:0008641">
    <property type="term" value="F:ubiquitin-like modifier activating enzyme activity"/>
    <property type="evidence" value="ECO:0007669"/>
    <property type="project" value="InterPro"/>
</dbReference>
<keyword evidence="13" id="KW-0472">Membrane</keyword>
<evidence type="ECO:0000256" key="6">
    <source>
        <dbReference type="ARBA" id="ARBA00055169"/>
    </source>
</evidence>
<dbReference type="AlphaFoldDB" id="A0A6N4SMN5"/>
<name>A0A6N4SMN5_CYTH3</name>
<dbReference type="InterPro" id="IPR001763">
    <property type="entry name" value="Rhodanese-like_dom"/>
</dbReference>
<keyword evidence="2" id="KW-0808">Transferase</keyword>
<keyword evidence="4" id="KW-0067">ATP-binding</keyword>
<dbReference type="Pfam" id="PF00581">
    <property type="entry name" value="Rhodanese"/>
    <property type="match status" value="1"/>
</dbReference>
<dbReference type="GO" id="GO:0008146">
    <property type="term" value="F:sulfotransferase activity"/>
    <property type="evidence" value="ECO:0007669"/>
    <property type="project" value="TreeGrafter"/>
</dbReference>
<dbReference type="Gene3D" id="3.40.250.10">
    <property type="entry name" value="Rhodanese-like domain"/>
    <property type="match status" value="1"/>
</dbReference>
<dbReference type="EMBL" id="CP000383">
    <property type="protein sequence ID" value="ABG57537.1"/>
    <property type="molecule type" value="Genomic_DNA"/>
</dbReference>
<evidence type="ECO:0000256" key="4">
    <source>
        <dbReference type="ARBA" id="ARBA00022840"/>
    </source>
</evidence>
<dbReference type="InterPro" id="IPR035985">
    <property type="entry name" value="Ubiquitin-activating_enz"/>
</dbReference>
<dbReference type="InterPro" id="IPR045886">
    <property type="entry name" value="ThiF/MoeB/HesA"/>
</dbReference>
<dbReference type="GO" id="GO:0061605">
    <property type="term" value="F:molybdopterin-synthase adenylyltransferase activity"/>
    <property type="evidence" value="ECO:0007669"/>
    <property type="project" value="UniProtKB-EC"/>
</dbReference>
<keyword evidence="16" id="KW-1185">Reference proteome</keyword>
<dbReference type="NCBIfam" id="NF004281">
    <property type="entry name" value="PRK05690.1"/>
    <property type="match status" value="1"/>
</dbReference>
<evidence type="ECO:0000256" key="3">
    <source>
        <dbReference type="ARBA" id="ARBA00022741"/>
    </source>
</evidence>
<dbReference type="OrthoDB" id="9804286at2"/>
<comment type="catalytic activity">
    <reaction evidence="5">
        <text>[molybdopterin-synthase sulfur-carrier protein]-C-terminal Gly-Gly + ATP + H(+) = [molybdopterin-synthase sulfur-carrier protein]-C-terminal Gly-Gly-AMP + diphosphate</text>
        <dbReference type="Rhea" id="RHEA:43616"/>
        <dbReference type="Rhea" id="RHEA-COMP:12159"/>
        <dbReference type="Rhea" id="RHEA-COMP:12202"/>
        <dbReference type="ChEBI" id="CHEBI:15378"/>
        <dbReference type="ChEBI" id="CHEBI:30616"/>
        <dbReference type="ChEBI" id="CHEBI:33019"/>
        <dbReference type="ChEBI" id="CHEBI:90618"/>
        <dbReference type="ChEBI" id="CHEBI:90778"/>
        <dbReference type="EC" id="2.7.7.80"/>
    </reaction>
</comment>
<evidence type="ECO:0000256" key="1">
    <source>
        <dbReference type="ARBA" id="ARBA00009919"/>
    </source>
</evidence>
<keyword evidence="3" id="KW-0547">Nucleotide-binding</keyword>